<dbReference type="AlphaFoldDB" id="A0A2G1VLZ7"/>
<dbReference type="InterPro" id="IPR029470">
    <property type="entry name" value="PDDEXK_4"/>
</dbReference>
<dbReference type="EMBL" id="NQXA01000030">
    <property type="protein sequence ID" value="PHQ27797.1"/>
    <property type="molecule type" value="Genomic_DNA"/>
</dbReference>
<name>A0A2G1VLZ7_9FLAO</name>
<keyword evidence="2" id="KW-1185">Reference proteome</keyword>
<reference evidence="1 2" key="1">
    <citation type="submission" date="2017-08" db="EMBL/GenBank/DDBJ databases">
        <title>The whole genome shortgun sequences of strain Leeuwenhoekiella nanhaiensis G18 from the South China Sea.</title>
        <authorList>
            <person name="Liu Q."/>
        </authorList>
    </citation>
    <scope>NUCLEOTIDE SEQUENCE [LARGE SCALE GENOMIC DNA]</scope>
    <source>
        <strain evidence="1 2">G18</strain>
    </source>
</reference>
<dbReference type="Proteomes" id="UP000229433">
    <property type="component" value="Unassembled WGS sequence"/>
</dbReference>
<dbReference type="OrthoDB" id="1099676at2"/>
<dbReference type="RefSeq" id="WP_099647713.1">
    <property type="nucleotide sequence ID" value="NZ_KZ319309.1"/>
</dbReference>
<evidence type="ECO:0000313" key="2">
    <source>
        <dbReference type="Proteomes" id="UP000229433"/>
    </source>
</evidence>
<dbReference type="Pfam" id="PF14281">
    <property type="entry name" value="PDDEXK_4"/>
    <property type="match status" value="1"/>
</dbReference>
<protein>
    <recommendedName>
        <fullName evidence="3">PD-(D/E)XK nuclease superfamily protein</fullName>
    </recommendedName>
</protein>
<evidence type="ECO:0008006" key="3">
    <source>
        <dbReference type="Google" id="ProtNLM"/>
    </source>
</evidence>
<organism evidence="1 2">
    <name type="scientific">Leeuwenhoekiella nanhaiensis</name>
    <dbReference type="NCBI Taxonomy" id="1655491"/>
    <lineage>
        <taxon>Bacteria</taxon>
        <taxon>Pseudomonadati</taxon>
        <taxon>Bacteroidota</taxon>
        <taxon>Flavobacteriia</taxon>
        <taxon>Flavobacteriales</taxon>
        <taxon>Flavobacteriaceae</taxon>
        <taxon>Leeuwenhoekiella</taxon>
    </lineage>
</organism>
<sequence>MNFKELQEFLDTAAIPIIEPKPLTFLEIARQPHYENVLSNIYAFFFDVEQEHGFQDLFISSLLELIQESKLGKQKEALQNFSDFTIETEYSTKKGGRIDLLLHNEQQAIIIENKVYHIVNNDLDDYWQSIQKKGIQKTEMIGIILSLDTIHKISTNKLETALHFINIKHQDLMLRVLQNSGAYLLRASDKYAVYLKDFAQNIQNMSTPDMKLEELQFYKEHQDQLLQARRFLERFEDYVKKGVIKAFKELDPDDSFLNIVAGSNLIHVYSKHNPDLLFTVGYSRLWDMQYQSMNVIVELKDKAIKDCLDLTEEHFSEEEFNLVNLNSCLTKKNWCHFASETYSEVEIDFNNLSNYLAKRIEKDQLLAIFLKLDNFLTLRRS</sequence>
<accession>A0A2G1VLZ7</accession>
<gene>
    <name evidence="1" type="ORF">CJ305_18245</name>
</gene>
<evidence type="ECO:0000313" key="1">
    <source>
        <dbReference type="EMBL" id="PHQ27797.1"/>
    </source>
</evidence>
<comment type="caution">
    <text evidence="1">The sequence shown here is derived from an EMBL/GenBank/DDBJ whole genome shotgun (WGS) entry which is preliminary data.</text>
</comment>
<proteinExistence type="predicted"/>